<evidence type="ECO:0000313" key="1">
    <source>
        <dbReference type="Proteomes" id="UP000887565"/>
    </source>
</evidence>
<name>A0A915J898_ROMCU</name>
<evidence type="ECO:0000313" key="2">
    <source>
        <dbReference type="WBParaSite" id="nRc.2.0.1.t22376-RA"/>
    </source>
</evidence>
<protein>
    <submittedName>
        <fullName evidence="2">Uncharacterized protein</fullName>
    </submittedName>
</protein>
<sequence length="86" mass="9980">MVNKQSISRRINLVFLEKSKYSQAVFDRPVFVTSAQSGQKASRIRSQNWYKLLNSSFIIQNRFDSCCLNQIYQKRLLLVSLFVGGD</sequence>
<accession>A0A915J898</accession>
<dbReference type="Proteomes" id="UP000887565">
    <property type="component" value="Unplaced"/>
</dbReference>
<dbReference type="WBParaSite" id="nRc.2.0.1.t22376-RA">
    <property type="protein sequence ID" value="nRc.2.0.1.t22376-RA"/>
    <property type="gene ID" value="nRc.2.0.1.g22376"/>
</dbReference>
<reference evidence="2" key="1">
    <citation type="submission" date="2022-11" db="UniProtKB">
        <authorList>
            <consortium name="WormBaseParasite"/>
        </authorList>
    </citation>
    <scope>IDENTIFICATION</scope>
</reference>
<proteinExistence type="predicted"/>
<organism evidence="1 2">
    <name type="scientific">Romanomermis culicivorax</name>
    <name type="common">Nematode worm</name>
    <dbReference type="NCBI Taxonomy" id="13658"/>
    <lineage>
        <taxon>Eukaryota</taxon>
        <taxon>Metazoa</taxon>
        <taxon>Ecdysozoa</taxon>
        <taxon>Nematoda</taxon>
        <taxon>Enoplea</taxon>
        <taxon>Dorylaimia</taxon>
        <taxon>Mermithida</taxon>
        <taxon>Mermithoidea</taxon>
        <taxon>Mermithidae</taxon>
        <taxon>Romanomermis</taxon>
    </lineage>
</organism>
<keyword evidence="1" id="KW-1185">Reference proteome</keyword>
<dbReference type="AlphaFoldDB" id="A0A915J898"/>